<dbReference type="CDD" id="cd01293">
    <property type="entry name" value="Bact_CD"/>
    <property type="match status" value="1"/>
</dbReference>
<evidence type="ECO:0000256" key="1">
    <source>
        <dbReference type="SAM" id="Coils"/>
    </source>
</evidence>
<evidence type="ECO:0000313" key="2">
    <source>
        <dbReference type="EMBL" id="AYW47522.1"/>
    </source>
</evidence>
<dbReference type="KEGG" id="too:C7K38_03515"/>
<evidence type="ECO:0000313" key="3">
    <source>
        <dbReference type="EMBL" id="GMA72889.1"/>
    </source>
</evidence>
<organism evidence="3 5">
    <name type="scientific">Tetragenococcus osmophilus</name>
    <dbReference type="NCBI Taxonomy" id="526944"/>
    <lineage>
        <taxon>Bacteria</taxon>
        <taxon>Bacillati</taxon>
        <taxon>Bacillota</taxon>
        <taxon>Bacilli</taxon>
        <taxon>Lactobacillales</taxon>
        <taxon>Enterococcaceae</taxon>
        <taxon>Tetragenococcus</taxon>
    </lineage>
</organism>
<dbReference type="EMBL" id="CP027783">
    <property type="protein sequence ID" value="AYW47522.1"/>
    <property type="molecule type" value="Genomic_DNA"/>
</dbReference>
<evidence type="ECO:0000313" key="4">
    <source>
        <dbReference type="Proteomes" id="UP000268310"/>
    </source>
</evidence>
<dbReference type="EMBL" id="BSUW01000001">
    <property type="protein sequence ID" value="GMA72889.1"/>
    <property type="molecule type" value="Genomic_DNA"/>
</dbReference>
<accession>A0AA37XN97</accession>
<reference evidence="3 5" key="2">
    <citation type="journal article" date="2014" name="Int. J. Syst. Evol. Microbiol.">
        <title>Complete genome sequence of Corynebacterium casei LMG S-19264T (=DSM 44701T), isolated from a smear-ripened cheese.</title>
        <authorList>
            <consortium name="US DOE Joint Genome Institute (JGI-PGF)"/>
            <person name="Walter F."/>
            <person name="Albersmeier A."/>
            <person name="Kalinowski J."/>
            <person name="Ruckert C."/>
        </authorList>
    </citation>
    <scope>NUCLEOTIDE SEQUENCE [LARGE SCALE GENOMIC DNA]</scope>
    <source>
        <strain evidence="3 5">NBRC 114545</strain>
    </source>
</reference>
<dbReference type="InterPro" id="IPR011059">
    <property type="entry name" value="Metal-dep_hydrolase_composite"/>
</dbReference>
<feature type="coiled-coil region" evidence="1">
    <location>
        <begin position="89"/>
        <end position="116"/>
    </location>
</feature>
<gene>
    <name evidence="2" type="ORF">C7K38_03515</name>
    <name evidence="3" type="ORF">GCM10025885_19380</name>
</gene>
<protein>
    <submittedName>
        <fullName evidence="3">Deaminase</fullName>
    </submittedName>
</protein>
<dbReference type="Proteomes" id="UP001157039">
    <property type="component" value="Unassembled WGS sequence"/>
</dbReference>
<reference evidence="2 4" key="1">
    <citation type="journal article" date="2012" name="Int. J. Syst. Evol. Microbiol.">
        <title>Characterization of Tetragenococcus strains from sugar thick juice reveals a novel species, Tetragenococcus osmophilus sp. nov., and divides Tetragenococcus halophilus into two subspecies, T. halophilus subsp. halophilus subsp. nov. and T. halophilus subsp. flandriensis subsp. nov.</title>
        <authorList>
            <person name="Juste A."/>
            <person name="Van Trappen S."/>
            <person name="Verreth C."/>
            <person name="Cleenwerck I."/>
            <person name="De Vos P."/>
            <person name="Lievens B."/>
            <person name="Willems K.A."/>
        </authorList>
    </citation>
    <scope>NUCLEOTIDE SEQUENCE [LARGE SCALE GENOMIC DNA]</scope>
    <source>
        <strain evidence="2 4">JCM 31126</strain>
    </source>
</reference>
<evidence type="ECO:0000313" key="5">
    <source>
        <dbReference type="Proteomes" id="UP001157039"/>
    </source>
</evidence>
<dbReference type="Gene3D" id="3.20.20.140">
    <property type="entry name" value="Metal-dependent hydrolases"/>
    <property type="match status" value="1"/>
</dbReference>
<dbReference type="AlphaFoldDB" id="A0AA37XN97"/>
<dbReference type="NCBIfam" id="NF005312">
    <property type="entry name" value="PRK06846.1"/>
    <property type="match status" value="1"/>
</dbReference>
<reference evidence="2" key="3">
    <citation type="submission" date="2018-03" db="EMBL/GenBank/DDBJ databases">
        <authorList>
            <person name="Jeon C.O."/>
        </authorList>
    </citation>
    <scope>NUCLEOTIDE SEQUENCE</scope>
    <source>
        <strain evidence="2">JCM 31126</strain>
    </source>
</reference>
<dbReference type="PANTHER" id="PTHR32027:SF9">
    <property type="entry name" value="BLL3847 PROTEIN"/>
    <property type="match status" value="1"/>
</dbReference>
<proteinExistence type="predicted"/>
<sequence length="406" mass="46322">MKILKNVRLETGEYLDNRHRLQTKTELFDLKIDDKKIVQLTPAKQSAEEVGIDMQGKLCLPAFKDMHNHLDKTYLSLPWKACIPSKNLAHRLELEAKELTELAETTEQRASTMIEKYLDSGVDHIRTHVNIDPFIGLKNLEGVQKALKKYEKYLTADIIAFPQHGLLTHPEMPDLLRKALNSGATMLGALDPGGIDQDIERSLQITMDIAKEFQVDVDMHFHDPGQLGYYTMDKWLDMVEEQDFKGKTGFSHAFGLCNLSNKAWENIYPRLQKHNVQILTTIPISMKKKLLPIEALQRADTFIGIGCDGFYDSWSPYVSGDVVEKLRNYCDYTGKSNEKALRQSLSLITNNLTPLDENGHTQWPKVDDKASFVFIDAVCSAQVAARLPKRRLLMHERNFYSPDKSQ</sequence>
<dbReference type="InterPro" id="IPR052349">
    <property type="entry name" value="Metallo-hydrolase_Enzymes"/>
</dbReference>
<dbReference type="SUPFAM" id="SSF51556">
    <property type="entry name" value="Metallo-dependent hydrolases"/>
    <property type="match status" value="1"/>
</dbReference>
<dbReference type="InterPro" id="IPR032466">
    <property type="entry name" value="Metal_Hydrolase"/>
</dbReference>
<keyword evidence="1" id="KW-0175">Coiled coil</keyword>
<dbReference type="RefSeq" id="WP_123934712.1">
    <property type="nucleotide sequence ID" value="NZ_BSUW01000001.1"/>
</dbReference>
<dbReference type="Gene3D" id="2.30.40.10">
    <property type="entry name" value="Urease, subunit C, domain 1"/>
    <property type="match status" value="1"/>
</dbReference>
<dbReference type="PANTHER" id="PTHR32027">
    <property type="entry name" value="CYTOSINE DEAMINASE"/>
    <property type="match status" value="1"/>
</dbReference>
<reference evidence="3" key="4">
    <citation type="submission" date="2023-02" db="EMBL/GenBank/DDBJ databases">
        <authorList>
            <person name="Sun Q."/>
            <person name="Mori K."/>
        </authorList>
    </citation>
    <scope>NUCLEOTIDE SEQUENCE</scope>
    <source>
        <strain evidence="3">NBRC 114545</strain>
    </source>
</reference>
<keyword evidence="4" id="KW-1185">Reference proteome</keyword>
<dbReference type="GO" id="GO:0016814">
    <property type="term" value="F:hydrolase activity, acting on carbon-nitrogen (but not peptide) bonds, in cyclic amidines"/>
    <property type="evidence" value="ECO:0007669"/>
    <property type="project" value="TreeGrafter"/>
</dbReference>
<name>A0AA37XN97_9ENTE</name>
<dbReference type="Proteomes" id="UP000268310">
    <property type="component" value="Chromosome"/>
</dbReference>